<gene>
    <name evidence="1" type="ORF">TBRA_LOCUS16443</name>
</gene>
<dbReference type="AlphaFoldDB" id="A0A6H5J5Y9"/>
<feature type="non-terminal residue" evidence="1">
    <location>
        <position position="1"/>
    </location>
</feature>
<evidence type="ECO:0000313" key="2">
    <source>
        <dbReference type="Proteomes" id="UP000479190"/>
    </source>
</evidence>
<protein>
    <submittedName>
        <fullName evidence="1">Uncharacterized protein</fullName>
    </submittedName>
</protein>
<evidence type="ECO:0000313" key="1">
    <source>
        <dbReference type="EMBL" id="CAB0044870.1"/>
    </source>
</evidence>
<reference evidence="1 2" key="1">
    <citation type="submission" date="2020-02" db="EMBL/GenBank/DDBJ databases">
        <authorList>
            <person name="Ferguson B K."/>
        </authorList>
    </citation>
    <scope>NUCLEOTIDE SEQUENCE [LARGE SCALE GENOMIC DNA]</scope>
</reference>
<name>A0A6H5J5Y9_9HYME</name>
<organism evidence="1 2">
    <name type="scientific">Trichogramma brassicae</name>
    <dbReference type="NCBI Taxonomy" id="86971"/>
    <lineage>
        <taxon>Eukaryota</taxon>
        <taxon>Metazoa</taxon>
        <taxon>Ecdysozoa</taxon>
        <taxon>Arthropoda</taxon>
        <taxon>Hexapoda</taxon>
        <taxon>Insecta</taxon>
        <taxon>Pterygota</taxon>
        <taxon>Neoptera</taxon>
        <taxon>Endopterygota</taxon>
        <taxon>Hymenoptera</taxon>
        <taxon>Apocrita</taxon>
        <taxon>Proctotrupomorpha</taxon>
        <taxon>Chalcidoidea</taxon>
        <taxon>Trichogrammatidae</taxon>
        <taxon>Trichogramma</taxon>
    </lineage>
</organism>
<keyword evidence="2" id="KW-1185">Reference proteome</keyword>
<sequence>HSLVFAVNAYPKSTAKYRNREQEKTMKNGSADRHDYRWSADIGSSVRRHHYHTRWDSPFRQQMSGMRYQHSLRSAGSLPLYKRLLRDHMRRSSSA</sequence>
<dbReference type="Proteomes" id="UP000479190">
    <property type="component" value="Unassembled WGS sequence"/>
</dbReference>
<accession>A0A6H5J5Y9</accession>
<dbReference type="EMBL" id="CADCXV010001498">
    <property type="protein sequence ID" value="CAB0044870.1"/>
    <property type="molecule type" value="Genomic_DNA"/>
</dbReference>
<proteinExistence type="predicted"/>